<dbReference type="OrthoDB" id="328485at2759"/>
<dbReference type="SMART" id="SM00209">
    <property type="entry name" value="TSP1"/>
    <property type="match status" value="1"/>
</dbReference>
<protein>
    <recommendedName>
        <fullName evidence="3">Thrombospondin type 1 domain-containing protein</fullName>
    </recommendedName>
</protein>
<sequence>MAQRVVISRQCRPLQKQSNFENRPLKNPCRTGAVGRIGFLFLFCLIQDNAERPLLACLSCAKGFAFHCHQSYTLLPVQATIQLETSSVLLGMPISTARRKVPFARNAYENVTNHNGIPQVEPIVSHHREDGSFQVVYNSCPEADSHKDDADLGIPSPPGCIGRLVSFTAEGKQIGGEKNLDFRTLLTEARIVGYWSPLTEPVDGHNDLRGALFAVWALKCPTVESTCECTAAKCRITLETASAKSGYLLFVRQSIFETYEGDRVCLNQESLGGPIAKGSSAKFTFWLVHNTGWECGREDMRGAFIEFDEQHPEGIRVGSVFAVRQTKSNPEEFQVVRTVWNRARLEYNFGFNALTGGLGKLMNSRSETEKVFLYAFIIRAKSFDAALGISQARCFGVLLDSDLQESGDAGAALPCRPCGYAAFLLHPQYQELMAVCEDTSRNSSRYYVDGKPLLGTNNSVQFTNPTAKGSPVFVPDDFRAWKVLWKGATAESLRSAQTPQAVQSVHLGEWNQELQTFFRNTSPVEGINTAGADAIFASFFGEDSLLVGYQDSTARSSYLLECFSNGTRVPGQFLKILRSAEASLLPAAAATFIPRRRATGEVIWFSLWNEDRVSHDLQNSFLPIAQSTQELRIVKVTGSRDEARPCRGGIGPDSPTCNASCHSLQVYETNKTVGSDDDPACAYEDSTNFAEVCYEGDCPLLPVVITRASGAVQGEKVDGRAGDSLAVSSQPPSAFEVSLQRPAEIWAIRSFFVPQGHTEFNVTLMDPKRTVIYTLPTSLPPLKTRNLTFWEWRDMQVYRVQYIRVDVVQKQMRESDSLELADIHVLGRELPLCPPEAFFSSGGPACAYNMEFILKEPTVWDCQGEWSEWSYCDSTCRSTRFLNVRQPALYGGRPCPSFEKKACNAPAGLRRCHLGMVRVPQLPPPQDPPQDTGSCG</sequence>
<evidence type="ECO:0000313" key="1">
    <source>
        <dbReference type="EMBL" id="PFH35515.1"/>
    </source>
</evidence>
<organism evidence="1 2">
    <name type="scientific">Besnoitia besnoiti</name>
    <name type="common">Apicomplexan protozoan</name>
    <dbReference type="NCBI Taxonomy" id="94643"/>
    <lineage>
        <taxon>Eukaryota</taxon>
        <taxon>Sar</taxon>
        <taxon>Alveolata</taxon>
        <taxon>Apicomplexa</taxon>
        <taxon>Conoidasida</taxon>
        <taxon>Coccidia</taxon>
        <taxon>Eucoccidiorida</taxon>
        <taxon>Eimeriorina</taxon>
        <taxon>Sarcocystidae</taxon>
        <taxon>Besnoitia</taxon>
    </lineage>
</organism>
<dbReference type="InterPro" id="IPR000884">
    <property type="entry name" value="TSP1_rpt"/>
</dbReference>
<proteinExistence type="predicted"/>
<dbReference type="GeneID" id="40310095"/>
<reference evidence="1 2" key="1">
    <citation type="submission" date="2017-09" db="EMBL/GenBank/DDBJ databases">
        <title>Genome sequencing of Besnoitia besnoiti strain Bb-Ger1.</title>
        <authorList>
            <person name="Schares G."/>
            <person name="Venepally P."/>
            <person name="Lorenzi H.A."/>
        </authorList>
    </citation>
    <scope>NUCLEOTIDE SEQUENCE [LARGE SCALE GENOMIC DNA]</scope>
    <source>
        <strain evidence="1 2">Bb-Ger1</strain>
    </source>
</reference>
<evidence type="ECO:0000313" key="2">
    <source>
        <dbReference type="Proteomes" id="UP000224006"/>
    </source>
</evidence>
<dbReference type="PROSITE" id="PS50092">
    <property type="entry name" value="TSP1"/>
    <property type="match status" value="1"/>
</dbReference>
<keyword evidence="2" id="KW-1185">Reference proteome</keyword>
<dbReference type="Proteomes" id="UP000224006">
    <property type="component" value="Chromosome IV"/>
</dbReference>
<dbReference type="EMBL" id="NWUJ01000004">
    <property type="protein sequence ID" value="PFH35515.1"/>
    <property type="molecule type" value="Genomic_DNA"/>
</dbReference>
<dbReference type="RefSeq" id="XP_029219524.1">
    <property type="nucleotide sequence ID" value="XM_029363601.1"/>
</dbReference>
<dbReference type="KEGG" id="bbes:BESB_051660"/>
<name>A0A2A9MC12_BESBE</name>
<comment type="caution">
    <text evidence="1">The sequence shown here is derived from an EMBL/GenBank/DDBJ whole genome shotgun (WGS) entry which is preliminary data.</text>
</comment>
<dbReference type="AlphaFoldDB" id="A0A2A9MC12"/>
<dbReference type="VEuPathDB" id="ToxoDB:BESB_051660"/>
<evidence type="ECO:0008006" key="3">
    <source>
        <dbReference type="Google" id="ProtNLM"/>
    </source>
</evidence>
<gene>
    <name evidence="1" type="ORF">BESB_051660</name>
</gene>
<accession>A0A2A9MC12</accession>